<keyword evidence="7" id="KW-1185">Reference proteome</keyword>
<dbReference type="InterPro" id="IPR036291">
    <property type="entry name" value="NAD(P)-bd_dom_sf"/>
</dbReference>
<dbReference type="GO" id="GO:0051287">
    <property type="term" value="F:NAD binding"/>
    <property type="evidence" value="ECO:0007669"/>
    <property type="project" value="InterPro"/>
</dbReference>
<dbReference type="EMBL" id="JACHXR010000007">
    <property type="protein sequence ID" value="MBB3231808.1"/>
    <property type="molecule type" value="Genomic_DNA"/>
</dbReference>
<comment type="caution">
    <text evidence="6">The sequence shown here is derived from an EMBL/GenBank/DDBJ whole genome shotgun (WGS) entry which is preliminary data.</text>
</comment>
<dbReference type="AlphaFoldDB" id="A0A7W5HM23"/>
<reference evidence="6 7" key="1">
    <citation type="submission" date="2020-08" db="EMBL/GenBank/DDBJ databases">
        <title>Genomic Encyclopedia of Type Strains, Phase III (KMG-III): the genomes of soil and plant-associated and newly described type strains.</title>
        <authorList>
            <person name="Whitman W."/>
        </authorList>
    </citation>
    <scope>NUCLEOTIDE SEQUENCE [LARGE SCALE GENOMIC DNA]</scope>
    <source>
        <strain evidence="6 7">CECT 7744</strain>
    </source>
</reference>
<dbReference type="Pfam" id="PF03446">
    <property type="entry name" value="NAD_binding_2"/>
    <property type="match status" value="1"/>
</dbReference>
<name>A0A7W5HM23_9GAMM</name>
<dbReference type="SUPFAM" id="SSF51735">
    <property type="entry name" value="NAD(P)-binding Rossmann-fold domains"/>
    <property type="match status" value="1"/>
</dbReference>
<evidence type="ECO:0000256" key="1">
    <source>
        <dbReference type="ARBA" id="ARBA00023002"/>
    </source>
</evidence>
<feature type="domain" description="3-hydroxyisobutyrate dehydrogenase-like NAD-binding" evidence="5">
    <location>
        <begin position="171"/>
        <end position="286"/>
    </location>
</feature>
<evidence type="ECO:0000259" key="4">
    <source>
        <dbReference type="Pfam" id="PF03446"/>
    </source>
</evidence>
<dbReference type="GO" id="GO:0050661">
    <property type="term" value="F:NADP binding"/>
    <property type="evidence" value="ECO:0007669"/>
    <property type="project" value="InterPro"/>
</dbReference>
<proteinExistence type="predicted"/>
<dbReference type="Gene3D" id="3.40.50.720">
    <property type="entry name" value="NAD(P)-binding Rossmann-like Domain"/>
    <property type="match status" value="1"/>
</dbReference>
<dbReference type="GO" id="GO:0016616">
    <property type="term" value="F:oxidoreductase activity, acting on the CH-OH group of donors, NAD or NADP as acceptor"/>
    <property type="evidence" value="ECO:0007669"/>
    <property type="project" value="TreeGrafter"/>
</dbReference>
<dbReference type="PIRSF" id="PIRSF000103">
    <property type="entry name" value="HIBADH"/>
    <property type="match status" value="1"/>
</dbReference>
<dbReference type="InterPro" id="IPR013328">
    <property type="entry name" value="6PGD_dom2"/>
</dbReference>
<dbReference type="InterPro" id="IPR008927">
    <property type="entry name" value="6-PGluconate_DH-like_C_sf"/>
</dbReference>
<dbReference type="SUPFAM" id="SSF48179">
    <property type="entry name" value="6-phosphogluconate dehydrogenase C-terminal domain-like"/>
    <property type="match status" value="1"/>
</dbReference>
<evidence type="ECO:0000259" key="5">
    <source>
        <dbReference type="Pfam" id="PF14833"/>
    </source>
</evidence>
<dbReference type="PANTHER" id="PTHR22981">
    <property type="entry name" value="3-HYDROXYISOBUTYRATE DEHYDROGENASE-RELATED"/>
    <property type="match status" value="1"/>
</dbReference>
<dbReference type="InterPro" id="IPR006115">
    <property type="entry name" value="6PGDH_NADP-bd"/>
</dbReference>
<evidence type="ECO:0000313" key="7">
    <source>
        <dbReference type="Proteomes" id="UP000518892"/>
    </source>
</evidence>
<keyword evidence="2" id="KW-0520">NAD</keyword>
<dbReference type="InterPro" id="IPR015815">
    <property type="entry name" value="HIBADH-related"/>
</dbReference>
<dbReference type="InterPro" id="IPR029154">
    <property type="entry name" value="HIBADH-like_NADP-bd"/>
</dbReference>
<dbReference type="Proteomes" id="UP000518892">
    <property type="component" value="Unassembled WGS sequence"/>
</dbReference>
<dbReference type="PANTHER" id="PTHR22981:SF7">
    <property type="entry name" value="3-HYDROXYISOBUTYRATE DEHYDROGENASE, MITOCHONDRIAL"/>
    <property type="match status" value="1"/>
</dbReference>
<gene>
    <name evidence="6" type="ORF">FHR97_002667</name>
</gene>
<feature type="domain" description="6-phosphogluconate dehydrogenase NADP-binding" evidence="4">
    <location>
        <begin position="6"/>
        <end position="165"/>
    </location>
</feature>
<dbReference type="Pfam" id="PF14833">
    <property type="entry name" value="NAD_binding_11"/>
    <property type="match status" value="1"/>
</dbReference>
<dbReference type="Gene3D" id="1.10.1040.10">
    <property type="entry name" value="N-(1-d-carboxylethyl)-l-norvaline Dehydrogenase, domain 2"/>
    <property type="match status" value="1"/>
</dbReference>
<dbReference type="RefSeq" id="WP_183384280.1">
    <property type="nucleotide sequence ID" value="NZ_JACHXR010000007.1"/>
</dbReference>
<keyword evidence="1" id="KW-0560">Oxidoreductase</keyword>
<sequence length="305" mass="31862">MTTAYKVAWVGLGKLGLPMAARIAQAGHAVQGFDLSAERMALAEQAGIVVQDDLATTVDGCSLVLVSIPDDRALLGLCLGEGALVEQMAPGATLIETSTVSIEASEQLARAAEARGIAYLRSPVSGNPVAAEAGTLSAMVSGPREALEAAVPVMQSFTKAQYWLGDAEQARYAKLAINLMIAVSAGMLGEALTMARKGNIEWEAMLELVADSAVGSPMVQYKVPPLRERDFTSTFSAAQMAKDLDLILGCAHDAGVPVPLAAQMREAYASLIGTGHGEDDYIATVHHTERLAGLPAIERTADARG</sequence>
<evidence type="ECO:0000256" key="2">
    <source>
        <dbReference type="ARBA" id="ARBA00023027"/>
    </source>
</evidence>
<organism evidence="6 7">
    <name type="scientific">Halomonas stenophila</name>
    <dbReference type="NCBI Taxonomy" id="795312"/>
    <lineage>
        <taxon>Bacteria</taxon>
        <taxon>Pseudomonadati</taxon>
        <taxon>Pseudomonadota</taxon>
        <taxon>Gammaproteobacteria</taxon>
        <taxon>Oceanospirillales</taxon>
        <taxon>Halomonadaceae</taxon>
        <taxon>Halomonas</taxon>
    </lineage>
</organism>
<feature type="active site" evidence="3">
    <location>
        <position position="174"/>
    </location>
</feature>
<accession>A0A7W5HM23</accession>
<protein>
    <submittedName>
        <fullName evidence="6">3-hydroxyisobutyrate dehydrogenase-like beta-hydroxyacid dehydrogenase</fullName>
    </submittedName>
</protein>
<evidence type="ECO:0000313" key="6">
    <source>
        <dbReference type="EMBL" id="MBB3231808.1"/>
    </source>
</evidence>
<evidence type="ECO:0000256" key="3">
    <source>
        <dbReference type="PIRSR" id="PIRSR000103-1"/>
    </source>
</evidence>